<gene>
    <name evidence="2" type="ORF">SAMN04489732_13746</name>
</gene>
<protein>
    <submittedName>
        <fullName evidence="2">Uncharacterized protein</fullName>
    </submittedName>
</protein>
<dbReference type="EMBL" id="FOEF01000037">
    <property type="protein sequence ID" value="SEP54145.1"/>
    <property type="molecule type" value="Genomic_DNA"/>
</dbReference>
<sequence length="128" mass="13433">MVGGLAELPWDREVLRDGQNGAGEQTRVHQFFEGTLAITVYDVKTGMWRAGATRSNCEPTIDKVLRQLARDPTLRAIGERSAQIAIGLISGKGRTGATPEGSGLTDRAGSVSQGARAVGPSTGALSVR</sequence>
<dbReference type="AlphaFoldDB" id="A0A1H8YPK1"/>
<feature type="region of interest" description="Disordered" evidence="1">
    <location>
        <begin position="91"/>
        <end position="128"/>
    </location>
</feature>
<evidence type="ECO:0000256" key="1">
    <source>
        <dbReference type="SAM" id="MobiDB-lite"/>
    </source>
</evidence>
<dbReference type="RefSeq" id="WP_091629243.1">
    <property type="nucleotide sequence ID" value="NZ_FOEF01000037.1"/>
</dbReference>
<accession>A0A1H8YPK1</accession>
<name>A0A1H8YPK1_9PSEU</name>
<proteinExistence type="predicted"/>
<dbReference type="Proteomes" id="UP000198582">
    <property type="component" value="Unassembled WGS sequence"/>
</dbReference>
<reference evidence="2 3" key="1">
    <citation type="submission" date="2016-10" db="EMBL/GenBank/DDBJ databases">
        <authorList>
            <person name="de Groot N.N."/>
        </authorList>
    </citation>
    <scope>NUCLEOTIDE SEQUENCE [LARGE SCALE GENOMIC DNA]</scope>
    <source>
        <strain evidence="2 3">DSM 44993</strain>
    </source>
</reference>
<keyword evidence="3" id="KW-1185">Reference proteome</keyword>
<evidence type="ECO:0000313" key="2">
    <source>
        <dbReference type="EMBL" id="SEP54145.1"/>
    </source>
</evidence>
<organism evidence="2 3">
    <name type="scientific">Amycolatopsis saalfeldensis</name>
    <dbReference type="NCBI Taxonomy" id="394193"/>
    <lineage>
        <taxon>Bacteria</taxon>
        <taxon>Bacillati</taxon>
        <taxon>Actinomycetota</taxon>
        <taxon>Actinomycetes</taxon>
        <taxon>Pseudonocardiales</taxon>
        <taxon>Pseudonocardiaceae</taxon>
        <taxon>Amycolatopsis</taxon>
    </lineage>
</organism>
<evidence type="ECO:0000313" key="3">
    <source>
        <dbReference type="Proteomes" id="UP000198582"/>
    </source>
</evidence>
<dbReference type="OrthoDB" id="237364at2"/>